<gene>
    <name evidence="2" type="ORF">MARSALSMR5_01447</name>
</gene>
<feature type="transmembrane region" description="Helical" evidence="1">
    <location>
        <begin position="212"/>
        <end position="230"/>
    </location>
</feature>
<feature type="transmembrane region" description="Helical" evidence="1">
    <location>
        <begin position="163"/>
        <end position="181"/>
    </location>
</feature>
<dbReference type="EMBL" id="CP020931">
    <property type="protein sequence ID" value="ARM83539.1"/>
    <property type="molecule type" value="Genomic_DNA"/>
</dbReference>
<keyword evidence="1" id="KW-0812">Transmembrane</keyword>
<feature type="transmembrane region" description="Helical" evidence="1">
    <location>
        <begin position="36"/>
        <end position="57"/>
    </location>
</feature>
<reference evidence="2 3" key="1">
    <citation type="submission" date="2017-04" db="EMBL/GenBank/DDBJ databases">
        <title>Genome Sequence of Marinobacter salarius strain SMR5 Isolated from a culture of the Diatom Skeletonema marinoi.</title>
        <authorList>
            <person name="Topel M."/>
            <person name="Pinder M.I.M."/>
            <person name="Johansson O.N."/>
            <person name="Kourtchenko O."/>
            <person name="Godhe A."/>
            <person name="Clarke A.K."/>
        </authorList>
    </citation>
    <scope>NUCLEOTIDE SEQUENCE [LARGE SCALE GENOMIC DNA]</scope>
    <source>
        <strain evidence="2 3">SMR5</strain>
    </source>
</reference>
<feature type="transmembrane region" description="Helical" evidence="1">
    <location>
        <begin position="351"/>
        <end position="369"/>
    </location>
</feature>
<feature type="transmembrane region" description="Helical" evidence="1">
    <location>
        <begin position="187"/>
        <end position="205"/>
    </location>
</feature>
<evidence type="ECO:0000313" key="3">
    <source>
        <dbReference type="Proteomes" id="UP000193100"/>
    </source>
</evidence>
<protein>
    <submittedName>
        <fullName evidence="2">Oligosaccharide repeat unit polymerase</fullName>
    </submittedName>
</protein>
<name>A0A1W6K8A7_9GAMM</name>
<feature type="transmembrane region" description="Helical" evidence="1">
    <location>
        <begin position="375"/>
        <end position="398"/>
    </location>
</feature>
<keyword evidence="1" id="KW-1133">Transmembrane helix</keyword>
<dbReference type="AlphaFoldDB" id="A0A1W6K8A7"/>
<dbReference type="Proteomes" id="UP000193100">
    <property type="component" value="Chromosome"/>
</dbReference>
<keyword evidence="1" id="KW-0472">Membrane</keyword>
<proteinExistence type="predicted"/>
<sequence length="410" mass="46554">MTTVFLLMFSFVGTLPLFYFLDDYRYDNGVQDQFLVLQVLFYSSVNIIIFLCGVIFARKVLGFRPVPFFSHEIRYLSVLQKALLIIIYAFCVFVLFIYLKKIDKVAIIIAITESVSSLQEYRSDMGNSFQGNYHWYKLVMRDVGSLLTFASFVLWLNRKNLTTFIAFSATLGYSVFVAIMATQKSPLAWLLIGLFMTYVLVRNNGLIPIRKLIPFVFAIISLLVVTYIFFMGSDSVGSALWSVFSRAFSGSISPAYFYLEFFPAHQDYLLGRTFPNPGGLMPYEPYQYTIEVMNWRFPSLASSGVVGTAPTVFWGEAYANFGPVGIPIVAFIMGGVTAVTSYLISKIEINPISIGFVVWLILKFRELAVSGFSAYFYNVYIISLVLIVFVILSVRGCFRIRRNNMNLSVQ</sequence>
<accession>A0A1W6K8A7</accession>
<feature type="transmembrane region" description="Helical" evidence="1">
    <location>
        <begin position="78"/>
        <end position="99"/>
    </location>
</feature>
<organism evidence="2 3">
    <name type="scientific">Marinobacter salarius</name>
    <dbReference type="NCBI Taxonomy" id="1420917"/>
    <lineage>
        <taxon>Bacteria</taxon>
        <taxon>Pseudomonadati</taxon>
        <taxon>Pseudomonadota</taxon>
        <taxon>Gammaproteobacteria</taxon>
        <taxon>Pseudomonadales</taxon>
        <taxon>Marinobacteraceae</taxon>
        <taxon>Marinobacter</taxon>
    </lineage>
</organism>
<evidence type="ECO:0000313" key="2">
    <source>
        <dbReference type="EMBL" id="ARM83539.1"/>
    </source>
</evidence>
<evidence type="ECO:0000256" key="1">
    <source>
        <dbReference type="SAM" id="Phobius"/>
    </source>
</evidence>
<feature type="transmembrane region" description="Helical" evidence="1">
    <location>
        <begin position="324"/>
        <end position="344"/>
    </location>
</feature>